<organism evidence="1 2">
    <name type="scientific">Candidatus Phytoplasma pini</name>
    <dbReference type="NCBI Taxonomy" id="267362"/>
    <lineage>
        <taxon>Bacteria</taxon>
        <taxon>Bacillati</taxon>
        <taxon>Mycoplasmatota</taxon>
        <taxon>Mollicutes</taxon>
        <taxon>Acholeplasmatales</taxon>
        <taxon>Acholeplasmataceae</taxon>
        <taxon>Candidatus Phytoplasma</taxon>
    </lineage>
</organism>
<dbReference type="AlphaFoldDB" id="A0A559KIX2"/>
<keyword evidence="2" id="KW-1185">Reference proteome</keyword>
<dbReference type="RefSeq" id="WP_144658559.1">
    <property type="nucleotide sequence ID" value="NZ_VIAE01000014.1"/>
</dbReference>
<evidence type="ECO:0008006" key="3">
    <source>
        <dbReference type="Google" id="ProtNLM"/>
    </source>
</evidence>
<reference evidence="1 2" key="1">
    <citation type="submission" date="2019-06" db="EMBL/GenBank/DDBJ databases">
        <title>Draft Genome Sequence of Candidatus Phytoplasma pini-Related Strain MDPP: A Resource for Comparative Genomics of Gymnosperm-infecting Phytoplasmas.</title>
        <authorList>
            <person name="Cai W."/>
            <person name="Costanzo S."/>
            <person name="Shao J."/>
            <person name="Zhao Y."/>
            <person name="Davis R."/>
        </authorList>
    </citation>
    <scope>NUCLEOTIDE SEQUENCE [LARGE SCALE GENOMIC DNA]</scope>
    <source>
        <strain evidence="1 2">MDPP</strain>
    </source>
</reference>
<proteinExistence type="predicted"/>
<sequence>MVDKKYIEAKYFDGKLVHIFKFYYRNDKNLRLVDYFDENFCLFKRVRYDKKGEIKKVEMICPKICVLDKGLLSIYKLVH</sequence>
<evidence type="ECO:0000313" key="2">
    <source>
        <dbReference type="Proteomes" id="UP000320078"/>
    </source>
</evidence>
<dbReference type="EMBL" id="VIAE01000014">
    <property type="protein sequence ID" value="TVY12084.1"/>
    <property type="molecule type" value="Genomic_DNA"/>
</dbReference>
<dbReference type="Proteomes" id="UP000320078">
    <property type="component" value="Unassembled WGS sequence"/>
</dbReference>
<protein>
    <recommendedName>
        <fullName evidence="3">DUF2963 domain-containing protein</fullName>
    </recommendedName>
</protein>
<comment type="caution">
    <text evidence="1">The sequence shown here is derived from an EMBL/GenBank/DDBJ whole genome shotgun (WGS) entry which is preliminary data.</text>
</comment>
<gene>
    <name evidence="1" type="ORF">MDPP_00371</name>
</gene>
<accession>A0A559KIX2</accession>
<name>A0A559KIX2_9MOLU</name>
<evidence type="ECO:0000313" key="1">
    <source>
        <dbReference type="EMBL" id="TVY12084.1"/>
    </source>
</evidence>